<dbReference type="Proteomes" id="UP001628179">
    <property type="component" value="Unassembled WGS sequence"/>
</dbReference>
<evidence type="ECO:0000256" key="2">
    <source>
        <dbReference type="SAM" id="SignalP"/>
    </source>
</evidence>
<feature type="region of interest" description="Disordered" evidence="1">
    <location>
        <begin position="104"/>
        <end position="126"/>
    </location>
</feature>
<evidence type="ECO:0000256" key="1">
    <source>
        <dbReference type="SAM" id="MobiDB-lite"/>
    </source>
</evidence>
<accession>A0ABQ0FZ55</accession>
<dbReference type="GeneID" id="98171742"/>
<keyword evidence="4" id="KW-1185">Reference proteome</keyword>
<comment type="caution">
    <text evidence="3">The sequence shown here is derived from an EMBL/GenBank/DDBJ whole genome shotgun (WGS) entry which is preliminary data.</text>
</comment>
<organism evidence="3 4">
    <name type="scientific">Madurella fahalii</name>
    <dbReference type="NCBI Taxonomy" id="1157608"/>
    <lineage>
        <taxon>Eukaryota</taxon>
        <taxon>Fungi</taxon>
        <taxon>Dikarya</taxon>
        <taxon>Ascomycota</taxon>
        <taxon>Pezizomycotina</taxon>
        <taxon>Sordariomycetes</taxon>
        <taxon>Sordariomycetidae</taxon>
        <taxon>Sordariales</taxon>
        <taxon>Sordariales incertae sedis</taxon>
        <taxon>Madurella</taxon>
    </lineage>
</organism>
<name>A0ABQ0FZ55_9PEZI</name>
<proteinExistence type="predicted"/>
<feature type="signal peptide" evidence="2">
    <location>
        <begin position="1"/>
        <end position="18"/>
    </location>
</feature>
<reference evidence="3 4" key="1">
    <citation type="submission" date="2024-09" db="EMBL/GenBank/DDBJ databases">
        <title>Itraconazole resistance in Madurella fahalii resulting from another homologue of gene encoding cytochrome P450 14-alpha sterol demethylase (CYP51).</title>
        <authorList>
            <person name="Yoshioka I."/>
            <person name="Fahal A.H."/>
            <person name="Kaneko S."/>
            <person name="Yaguchi T."/>
        </authorList>
    </citation>
    <scope>NUCLEOTIDE SEQUENCE [LARGE SCALE GENOMIC DNA]</scope>
    <source>
        <strain evidence="3 4">IFM 68171</strain>
    </source>
</reference>
<dbReference type="EMBL" id="BAAFSV010000001">
    <property type="protein sequence ID" value="GAB1310787.1"/>
    <property type="molecule type" value="Genomic_DNA"/>
</dbReference>
<sequence length="204" mass="22069">MFFQTVFITTAIVGSAIGAALPHPQGTGLAPAHPALERVIPITPFQISNLTAGAVVLSHRNFVNFDVTASPSQPPIHCQALGTTAGKVLSSISRTWCLSPGCSDAAGDEQDNQPNPPATATTPSANTTSEVWWFSWTMQSDDGDGGAELRVGRRVDAHCREEAVHFIPREEMPVVGKDTMFARQVYTGPEMFEVEAWRFEEVED</sequence>
<gene>
    <name evidence="3" type="ORF">MFIFM68171_00997</name>
</gene>
<keyword evidence="2" id="KW-0732">Signal</keyword>
<feature type="chain" id="PRO_5046535631" evidence="2">
    <location>
        <begin position="19"/>
        <end position="204"/>
    </location>
</feature>
<protein>
    <submittedName>
        <fullName evidence="3">Uncharacterized protein</fullName>
    </submittedName>
</protein>
<evidence type="ECO:0000313" key="3">
    <source>
        <dbReference type="EMBL" id="GAB1310787.1"/>
    </source>
</evidence>
<dbReference type="RefSeq" id="XP_070912520.1">
    <property type="nucleotide sequence ID" value="XM_071056419.1"/>
</dbReference>
<evidence type="ECO:0000313" key="4">
    <source>
        <dbReference type="Proteomes" id="UP001628179"/>
    </source>
</evidence>